<name>A0A370FMV9_9BURK</name>
<dbReference type="AlphaFoldDB" id="A0A370FMV9"/>
<keyword evidence="2" id="KW-1185">Reference proteome</keyword>
<dbReference type="InterPro" id="IPR011042">
    <property type="entry name" value="6-blade_b-propeller_TolB-like"/>
</dbReference>
<evidence type="ECO:0000313" key="1">
    <source>
        <dbReference type="EMBL" id="RDI28475.1"/>
    </source>
</evidence>
<evidence type="ECO:0000313" key="2">
    <source>
        <dbReference type="Proteomes" id="UP000255265"/>
    </source>
</evidence>
<proteinExistence type="predicted"/>
<gene>
    <name evidence="1" type="ORF">DFR41_101229</name>
</gene>
<dbReference type="Gene3D" id="2.120.10.30">
    <property type="entry name" value="TolB, C-terminal domain"/>
    <property type="match status" value="1"/>
</dbReference>
<organism evidence="1 2">
    <name type="scientific">Pseudacidovorax intermedius</name>
    <dbReference type="NCBI Taxonomy" id="433924"/>
    <lineage>
        <taxon>Bacteria</taxon>
        <taxon>Pseudomonadati</taxon>
        <taxon>Pseudomonadota</taxon>
        <taxon>Betaproteobacteria</taxon>
        <taxon>Burkholderiales</taxon>
        <taxon>Comamonadaceae</taxon>
        <taxon>Pseudacidovorax</taxon>
    </lineage>
</organism>
<dbReference type="Proteomes" id="UP000255265">
    <property type="component" value="Unassembled WGS sequence"/>
</dbReference>
<dbReference type="SUPFAM" id="SSF50952">
    <property type="entry name" value="Soluble quinoprotein glucose dehydrogenase"/>
    <property type="match status" value="1"/>
</dbReference>
<dbReference type="InterPro" id="IPR011041">
    <property type="entry name" value="Quinoprot_gluc/sorb_DH_b-prop"/>
</dbReference>
<reference evidence="1 2" key="1">
    <citation type="submission" date="2018-07" db="EMBL/GenBank/DDBJ databases">
        <title>Genomic Encyclopedia of Type Strains, Phase IV (KMG-IV): sequencing the most valuable type-strain genomes for metagenomic binning, comparative biology and taxonomic classification.</title>
        <authorList>
            <person name="Goeker M."/>
        </authorList>
    </citation>
    <scope>NUCLEOTIDE SEQUENCE [LARGE SCALE GENOMIC DNA]</scope>
    <source>
        <strain evidence="1 2">DSM 21352</strain>
    </source>
</reference>
<dbReference type="STRING" id="433924.NS331_10040"/>
<protein>
    <submittedName>
        <fullName evidence="1">Glucose/arabinose dehydrogenase</fullName>
    </submittedName>
</protein>
<comment type="caution">
    <text evidence="1">The sequence shown here is derived from an EMBL/GenBank/DDBJ whole genome shotgun (WGS) entry which is preliminary data.</text>
</comment>
<accession>A0A370FMV9</accession>
<dbReference type="RefSeq" id="WP_244917613.1">
    <property type="nucleotide sequence ID" value="NZ_QQAV01000001.1"/>
</dbReference>
<sequence>MSARPSASKGARTADEARPAWRLLHAALLCALLALALPAAARGYTPAGRCGDFARLDIPSPAGTCVALLADEAEGLRAPRRILEVAPGRYWIADMGSWEPKRGRLLEMTLPADGPAPRRARLAVLASGLDRPSGLALGPDGKVYVGEAGRIWRTPVGAAGAEPQRETVIDQLPDDGSHPLKEIAFGPGDRLYVNVGSSSDNCRSGKDAPALPCPDGEGAKPRAAVYEAQLGGPQRTVQRFAPFATGLRNSMALAVLPATAGAPEGRLLQGENSIDYRDAQSPPEELNLLQRGRFYGWPYCLGARKNAQGYEGRYDCSKSESPLALWPAHAAPLQMTLGPAGTPYAGQLLVAWRGPQASGHRVVGFKLDAKTGLPAGPAIDWLAGWQARDGVRPMGRPTGLTVDRAGRLLVVEDFNRTVLMLLPAQPSATQPSPSTKP</sequence>
<dbReference type="EMBL" id="QQAV01000001">
    <property type="protein sequence ID" value="RDI28475.1"/>
    <property type="molecule type" value="Genomic_DNA"/>
</dbReference>